<dbReference type="RefSeq" id="WP_219937542.1">
    <property type="nucleotide sequence ID" value="NZ_JAGFNY010000014.1"/>
</dbReference>
<dbReference type="PROSITE" id="PS50932">
    <property type="entry name" value="HTH_LACI_2"/>
    <property type="match status" value="1"/>
</dbReference>
<comment type="caution">
    <text evidence="6">The sequence shown here is derived from an EMBL/GenBank/DDBJ whole genome shotgun (WGS) entry which is preliminary data.</text>
</comment>
<dbReference type="Pfam" id="PF13407">
    <property type="entry name" value="Peripla_BP_4"/>
    <property type="match status" value="1"/>
</dbReference>
<evidence type="ECO:0000256" key="3">
    <source>
        <dbReference type="ARBA" id="ARBA00023163"/>
    </source>
</evidence>
<evidence type="ECO:0000313" key="7">
    <source>
        <dbReference type="Proteomes" id="UP000731465"/>
    </source>
</evidence>
<dbReference type="Pfam" id="PF00356">
    <property type="entry name" value="LacI"/>
    <property type="match status" value="1"/>
</dbReference>
<dbReference type="PROSITE" id="PS50943">
    <property type="entry name" value="HTH_CROC1"/>
    <property type="match status" value="1"/>
</dbReference>
<dbReference type="Proteomes" id="UP000731465">
    <property type="component" value="Unassembled WGS sequence"/>
</dbReference>
<evidence type="ECO:0000256" key="1">
    <source>
        <dbReference type="ARBA" id="ARBA00023015"/>
    </source>
</evidence>
<feature type="domain" description="HTH lacI-type" evidence="4">
    <location>
        <begin position="3"/>
        <end position="57"/>
    </location>
</feature>
<dbReference type="CDD" id="cd01392">
    <property type="entry name" value="HTH_LacI"/>
    <property type="match status" value="1"/>
</dbReference>
<keyword evidence="7" id="KW-1185">Reference proteome</keyword>
<dbReference type="Gene3D" id="1.10.260.40">
    <property type="entry name" value="lambda repressor-like DNA-binding domains"/>
    <property type="match status" value="1"/>
</dbReference>
<dbReference type="Gene3D" id="3.40.50.2300">
    <property type="match status" value="2"/>
</dbReference>
<dbReference type="EMBL" id="JAGFNY010000014">
    <property type="protein sequence ID" value="MBW7570320.1"/>
    <property type="molecule type" value="Genomic_DNA"/>
</dbReference>
<dbReference type="SUPFAM" id="SSF53822">
    <property type="entry name" value="Periplasmic binding protein-like I"/>
    <property type="match status" value="1"/>
</dbReference>
<organism evidence="6 7">
    <name type="scientific">Succinivibrio faecicola</name>
    <dbReference type="NCBI Taxonomy" id="2820300"/>
    <lineage>
        <taxon>Bacteria</taxon>
        <taxon>Pseudomonadati</taxon>
        <taxon>Pseudomonadota</taxon>
        <taxon>Gammaproteobacteria</taxon>
        <taxon>Aeromonadales</taxon>
        <taxon>Succinivibrionaceae</taxon>
        <taxon>Succinivibrio</taxon>
    </lineage>
</organism>
<dbReference type="InterPro" id="IPR001387">
    <property type="entry name" value="Cro/C1-type_HTH"/>
</dbReference>
<dbReference type="SMART" id="SM00354">
    <property type="entry name" value="HTH_LACI"/>
    <property type="match status" value="1"/>
</dbReference>
<reference evidence="6 7" key="1">
    <citation type="submission" date="2021-03" db="EMBL/GenBank/DDBJ databases">
        <title>Succinivibrio sp. nov. isolated from feces of cow.</title>
        <authorList>
            <person name="Choi J.-Y."/>
        </authorList>
    </citation>
    <scope>NUCLEOTIDE SEQUENCE [LARGE SCALE GENOMIC DNA]</scope>
    <source>
        <strain evidence="6 7">AGMB01872</strain>
    </source>
</reference>
<evidence type="ECO:0000256" key="2">
    <source>
        <dbReference type="ARBA" id="ARBA00023125"/>
    </source>
</evidence>
<dbReference type="PANTHER" id="PTHR30146">
    <property type="entry name" value="LACI-RELATED TRANSCRIPTIONAL REPRESSOR"/>
    <property type="match status" value="1"/>
</dbReference>
<evidence type="ECO:0000259" key="5">
    <source>
        <dbReference type="PROSITE" id="PS50943"/>
    </source>
</evidence>
<dbReference type="SUPFAM" id="SSF47413">
    <property type="entry name" value="lambda repressor-like DNA-binding domains"/>
    <property type="match status" value="1"/>
</dbReference>
<feature type="domain" description="HTH cro/C1-type" evidence="5">
    <location>
        <begin position="4"/>
        <end position="37"/>
    </location>
</feature>
<dbReference type="PANTHER" id="PTHR30146:SF109">
    <property type="entry name" value="HTH-TYPE TRANSCRIPTIONAL REGULATOR GALS"/>
    <property type="match status" value="1"/>
</dbReference>
<dbReference type="InterPro" id="IPR010982">
    <property type="entry name" value="Lambda_DNA-bd_dom_sf"/>
</dbReference>
<name>A0ABS7DHH0_9GAMM</name>
<dbReference type="InterPro" id="IPR028082">
    <property type="entry name" value="Peripla_BP_I"/>
</dbReference>
<keyword evidence="2" id="KW-0238">DNA-binding</keyword>
<keyword evidence="1" id="KW-0805">Transcription regulation</keyword>
<dbReference type="InterPro" id="IPR025997">
    <property type="entry name" value="SBP_2_dom"/>
</dbReference>
<proteinExistence type="predicted"/>
<evidence type="ECO:0000259" key="4">
    <source>
        <dbReference type="PROSITE" id="PS50932"/>
    </source>
</evidence>
<dbReference type="CDD" id="cd06307">
    <property type="entry name" value="PBP1_sugar_binding"/>
    <property type="match status" value="1"/>
</dbReference>
<gene>
    <name evidence="6" type="ORF">J5V48_05360</name>
</gene>
<accession>A0ABS7DHH0</accession>
<sequence>MSVTLKDLAKASGVSIGTVSRALNDKNEVSAKTSEKIRQLAHELGYIPNRAGRALSAQKSISCIGVSLPSINSPFFDDIKKGIDNGLREFKDLGIDVILKEQEGWDVSTQIKIIDELVEAGCKALVICCVDSISMRDKINSLFESGIPVVLLNNEVPETNRLFFVGPDYLKSGQVAASMVTKCCNFTPLKILLVVGFKDHIGHKTRVKGFIDELKKERDDVDIVDTIEGCDQDIITQQVTMKAFLEHPEINVVYMTSGSGVSGLGAAIIADSMHKRFVVACDEIYTTKELVKNDIIDFVVCQQPYNQGYQVIKKLHEYLNKVGNTTACDYIVEPVIKVKTHFD</sequence>
<protein>
    <submittedName>
        <fullName evidence="6">Substrate-binding domain-containing protein</fullName>
    </submittedName>
</protein>
<dbReference type="InterPro" id="IPR000843">
    <property type="entry name" value="HTH_LacI"/>
</dbReference>
<keyword evidence="3" id="KW-0804">Transcription</keyword>
<dbReference type="PROSITE" id="PS00356">
    <property type="entry name" value="HTH_LACI_1"/>
    <property type="match status" value="1"/>
</dbReference>
<evidence type="ECO:0000313" key="6">
    <source>
        <dbReference type="EMBL" id="MBW7570320.1"/>
    </source>
</evidence>